<dbReference type="Pfam" id="PF00593">
    <property type="entry name" value="TonB_dep_Rec_b-barrel"/>
    <property type="match status" value="1"/>
</dbReference>
<dbReference type="SUPFAM" id="SSF56935">
    <property type="entry name" value="Porins"/>
    <property type="match status" value="1"/>
</dbReference>
<name>A0A4V2ZXN0_9GAMM</name>
<evidence type="ECO:0000256" key="5">
    <source>
        <dbReference type="ARBA" id="ARBA00022692"/>
    </source>
</evidence>
<keyword evidence="17" id="KW-1185">Reference proteome</keyword>
<keyword evidence="13" id="KW-0732">Signal</keyword>
<feature type="domain" description="TonB-dependent receptor-like beta-barrel" evidence="14">
    <location>
        <begin position="255"/>
        <end position="757"/>
    </location>
</feature>
<evidence type="ECO:0000256" key="1">
    <source>
        <dbReference type="ARBA" id="ARBA00004571"/>
    </source>
</evidence>
<evidence type="ECO:0000256" key="7">
    <source>
        <dbReference type="ARBA" id="ARBA00023065"/>
    </source>
</evidence>
<evidence type="ECO:0000256" key="8">
    <source>
        <dbReference type="ARBA" id="ARBA00023077"/>
    </source>
</evidence>
<keyword evidence="3 11" id="KW-1134">Transmembrane beta strand</keyword>
<gene>
    <name evidence="16" type="ORF">E2F43_01545</name>
</gene>
<dbReference type="AlphaFoldDB" id="A0A4V2ZXN0"/>
<evidence type="ECO:0000256" key="3">
    <source>
        <dbReference type="ARBA" id="ARBA00022452"/>
    </source>
</evidence>
<keyword evidence="4" id="KW-0410">Iron transport</keyword>
<feature type="chain" id="PRO_5020775702" evidence="13">
    <location>
        <begin position="27"/>
        <end position="793"/>
    </location>
</feature>
<dbReference type="PANTHER" id="PTHR32552">
    <property type="entry name" value="FERRICHROME IRON RECEPTOR-RELATED"/>
    <property type="match status" value="1"/>
</dbReference>
<proteinExistence type="inferred from homology"/>
<dbReference type="EMBL" id="SMSE01000001">
    <property type="protein sequence ID" value="TDG14955.1"/>
    <property type="molecule type" value="Genomic_DNA"/>
</dbReference>
<feature type="domain" description="TonB-dependent receptor plug" evidence="15">
    <location>
        <begin position="50"/>
        <end position="159"/>
    </location>
</feature>
<evidence type="ECO:0000256" key="11">
    <source>
        <dbReference type="PROSITE-ProRule" id="PRU01360"/>
    </source>
</evidence>
<dbReference type="PROSITE" id="PS52016">
    <property type="entry name" value="TONB_DEPENDENT_REC_3"/>
    <property type="match status" value="1"/>
</dbReference>
<evidence type="ECO:0000256" key="9">
    <source>
        <dbReference type="ARBA" id="ARBA00023136"/>
    </source>
</evidence>
<accession>A0A4V2ZXN0</accession>
<dbReference type="Gene3D" id="2.40.170.20">
    <property type="entry name" value="TonB-dependent receptor, beta-barrel domain"/>
    <property type="match status" value="1"/>
</dbReference>
<dbReference type="OrthoDB" id="127311at2"/>
<dbReference type="GO" id="GO:0006826">
    <property type="term" value="P:iron ion transport"/>
    <property type="evidence" value="ECO:0007669"/>
    <property type="project" value="UniProtKB-KW"/>
</dbReference>
<feature type="signal peptide" evidence="13">
    <location>
        <begin position="1"/>
        <end position="26"/>
    </location>
</feature>
<evidence type="ECO:0000256" key="13">
    <source>
        <dbReference type="SAM" id="SignalP"/>
    </source>
</evidence>
<comment type="caution">
    <text evidence="16">The sequence shown here is derived from an EMBL/GenBank/DDBJ whole genome shotgun (WGS) entry which is preliminary data.</text>
</comment>
<keyword evidence="8 12" id="KW-0798">TonB box</keyword>
<evidence type="ECO:0000256" key="4">
    <source>
        <dbReference type="ARBA" id="ARBA00022496"/>
    </source>
</evidence>
<keyword evidence="9 11" id="KW-0472">Membrane</keyword>
<protein>
    <submittedName>
        <fullName evidence="16">TonB-dependent receptor</fullName>
    </submittedName>
</protein>
<keyword evidence="5 11" id="KW-0812">Transmembrane</keyword>
<evidence type="ECO:0000313" key="16">
    <source>
        <dbReference type="EMBL" id="TDG14955.1"/>
    </source>
</evidence>
<organism evidence="16 17">
    <name type="scientific">Seongchinamella unica</name>
    <dbReference type="NCBI Taxonomy" id="2547392"/>
    <lineage>
        <taxon>Bacteria</taxon>
        <taxon>Pseudomonadati</taxon>
        <taxon>Pseudomonadota</taxon>
        <taxon>Gammaproteobacteria</taxon>
        <taxon>Cellvibrionales</taxon>
        <taxon>Halieaceae</taxon>
        <taxon>Seongchinamella</taxon>
    </lineage>
</organism>
<comment type="similarity">
    <text evidence="11 12">Belongs to the TonB-dependent receptor family.</text>
</comment>
<dbReference type="Proteomes" id="UP000295554">
    <property type="component" value="Unassembled WGS sequence"/>
</dbReference>
<reference evidence="16 17" key="1">
    <citation type="submission" date="2019-03" db="EMBL/GenBank/DDBJ databases">
        <title>Seongchinamella monodicae gen. nov., sp. nov., a novel member of the Gammaproteobacteria isolated from a tidal mudflat of beach.</title>
        <authorList>
            <person name="Yang H.G."/>
            <person name="Kang J.W."/>
            <person name="Lee S.D."/>
        </authorList>
    </citation>
    <scope>NUCLEOTIDE SEQUENCE [LARGE SCALE GENOMIC DNA]</scope>
    <source>
        <strain evidence="16 17">GH4-78</strain>
    </source>
</reference>
<dbReference type="InterPro" id="IPR012910">
    <property type="entry name" value="Plug_dom"/>
</dbReference>
<keyword evidence="7" id="KW-0406">Ion transport</keyword>
<evidence type="ECO:0000256" key="6">
    <source>
        <dbReference type="ARBA" id="ARBA00023004"/>
    </source>
</evidence>
<dbReference type="InterPro" id="IPR039426">
    <property type="entry name" value="TonB-dep_rcpt-like"/>
</dbReference>
<evidence type="ECO:0000256" key="10">
    <source>
        <dbReference type="ARBA" id="ARBA00023237"/>
    </source>
</evidence>
<dbReference type="PANTHER" id="PTHR32552:SF81">
    <property type="entry name" value="TONB-DEPENDENT OUTER MEMBRANE RECEPTOR"/>
    <property type="match status" value="1"/>
</dbReference>
<dbReference type="GO" id="GO:0009279">
    <property type="term" value="C:cell outer membrane"/>
    <property type="evidence" value="ECO:0007669"/>
    <property type="project" value="UniProtKB-SubCell"/>
</dbReference>
<dbReference type="InterPro" id="IPR036942">
    <property type="entry name" value="Beta-barrel_TonB_sf"/>
</dbReference>
<evidence type="ECO:0000256" key="2">
    <source>
        <dbReference type="ARBA" id="ARBA00022448"/>
    </source>
</evidence>
<comment type="subcellular location">
    <subcellularLocation>
        <location evidence="1 11">Cell outer membrane</location>
        <topology evidence="1 11">Multi-pass membrane protein</topology>
    </subcellularLocation>
</comment>
<evidence type="ECO:0000313" key="17">
    <source>
        <dbReference type="Proteomes" id="UP000295554"/>
    </source>
</evidence>
<evidence type="ECO:0000259" key="15">
    <source>
        <dbReference type="Pfam" id="PF07715"/>
    </source>
</evidence>
<keyword evidence="2 11" id="KW-0813">Transport</keyword>
<keyword evidence="6" id="KW-0408">Iron</keyword>
<dbReference type="InterPro" id="IPR000531">
    <property type="entry name" value="Beta-barrel_TonB"/>
</dbReference>
<evidence type="ECO:0000259" key="14">
    <source>
        <dbReference type="Pfam" id="PF00593"/>
    </source>
</evidence>
<sequence>MPMIPHVPLRLSSVALSALCSTVVLGQEQFGSRGGLEEVLVTAERVVASQQDTPISLTAFDQQSLENLGVIESGDIAAYTPNLRMNKTPASQNAYGISIRGIASSEPSLAIDPTVGIYIDGIYIGRNSAAAFEIVDMERIEVLRGPQGTLFGRNTTGGAINIVTQKPSGEFGFEQKVTMGERELLRSATSIETPEWSNLSARLSFTHGERGGLVRSAYTGGDLGQYDQQAVRLAVRWTPTERLVADYTFDHFQQDSNTNLSQISFVRPLQLSLGGGQYEQAAAAASPRRSGSLPFIGDGKDQSMEIDGHALTLAWEADSYTLKSISSWREFTNRYASQGFGEFPSDGQTLLSASFDGTTVPAGDFVQMFDSQGFNEHEQWSQEFQVIGALADDRLSYTAGVYFFGEEGRQADPQQFVFPALLALGSLDAGTQAFLCAGDCFGKSIVLNSGANYYEADNDAWALYSQFTYDISPKWAATLGMRWSEDERELRLTNTFDDVGETTLSASDSWSKFNPNLTMTYTASDDLMLYGKIATGYRAGGYNVRATTQTSFEDPVNEENVTSFELGGKSEWMENRVRLNGALFYYEYEDQQVSQFEAGSGGASSKLVNAGESEAWGAELELTVMPTDALLATFSYGYTDLSYNKFITSVSDPITGFPARGEDGEPLTADIANTASTIAGSPKSNASAILQYTFPHMGYGQWIAQFDVAYSGDRTFQTQLNLYDRADSYTLFNARLTLADIPVPHGELSVAAWGRNLGNEKVREFGVDFGALGFAVNTYRELRSVGFDLSYRY</sequence>
<evidence type="ECO:0000256" key="12">
    <source>
        <dbReference type="RuleBase" id="RU003357"/>
    </source>
</evidence>
<keyword evidence="16" id="KW-0675">Receptor</keyword>
<dbReference type="Pfam" id="PF07715">
    <property type="entry name" value="Plug"/>
    <property type="match status" value="1"/>
</dbReference>
<keyword evidence="10 11" id="KW-0998">Cell outer membrane</keyword>